<gene>
    <name evidence="2" type="ORF">G4223_13120</name>
</gene>
<evidence type="ECO:0000313" key="2">
    <source>
        <dbReference type="EMBL" id="NFV81053.1"/>
    </source>
</evidence>
<feature type="transmembrane region" description="Helical" evidence="1">
    <location>
        <begin position="144"/>
        <end position="169"/>
    </location>
</feature>
<keyword evidence="1" id="KW-0812">Transmembrane</keyword>
<protein>
    <submittedName>
        <fullName evidence="2">PepSY domain-containing protein</fullName>
    </submittedName>
</protein>
<dbReference type="Proteomes" id="UP000480684">
    <property type="component" value="Unassembled WGS sequence"/>
</dbReference>
<feature type="transmembrane region" description="Helical" evidence="1">
    <location>
        <begin position="190"/>
        <end position="212"/>
    </location>
</feature>
<evidence type="ECO:0000313" key="3">
    <source>
        <dbReference type="Proteomes" id="UP000480684"/>
    </source>
</evidence>
<keyword evidence="1" id="KW-1133">Transmembrane helix</keyword>
<keyword evidence="1" id="KW-0472">Membrane</keyword>
<feature type="transmembrane region" description="Helical" evidence="1">
    <location>
        <begin position="387"/>
        <end position="410"/>
    </location>
</feature>
<sequence>MRSETIRTYKTVHTWTGIVAGLFLFVAFYAGALSIFEPALTHWASPPRTLPLVSLAQAPELIERTIAAEPQARREFTLHLGEGHEVPARLTWRMSRHDIEPHAATLDEDGGVSVTRLRPAGLGQFVDDLHRSAGLPGDVELGAAFMGGVSMLYVLALVSGVVIVVPSLVRDLCALRIGPNLKRMWMDAHNLVGIVSLPFHFFIAVTAVVFGLHDEIYDVLDRVVYEGQLKKVFQVESPFAGFGGKGGSAPMLPPTELLSRLQAAAPDFQPTAMDYRNAGTRDASVMVWGVDERQLMRGRGFAIMDAVSGEVVNASYLPGHQNGYSATVSAFFALHMGSFGGPAVKWGYFVLGLAGAFLFYSGNLLWIETRRRRDKDTGGGQSRSTRVMAALTVGTCLGCVAGISVAVAASKWLHGVVDDLGAWQWGLYYAMLVAAVAWAFMRGAARAGYELSWLAVAATLAVPLTSMLAWLVPGLGLWAWGGGIGIDLGALAGAVGMAMLARAARRRAYSMPADSVWARAGSVPA</sequence>
<dbReference type="PANTHER" id="PTHR34219:SF9">
    <property type="entry name" value="IRON-REGULATED INNER MEMBRANE PROTEIN"/>
    <property type="match status" value="1"/>
</dbReference>
<organism evidence="2 3">
    <name type="scientific">Magnetospirillum aberrantis SpK</name>
    <dbReference type="NCBI Taxonomy" id="908842"/>
    <lineage>
        <taxon>Bacteria</taxon>
        <taxon>Pseudomonadati</taxon>
        <taxon>Pseudomonadota</taxon>
        <taxon>Alphaproteobacteria</taxon>
        <taxon>Rhodospirillales</taxon>
        <taxon>Rhodospirillaceae</taxon>
        <taxon>Magnetospirillum</taxon>
    </lineage>
</organism>
<reference evidence="2 3" key="1">
    <citation type="submission" date="2020-02" db="EMBL/GenBank/DDBJ databases">
        <authorList>
            <person name="Dziuba M."/>
            <person name="Kuznetsov B."/>
            <person name="Mardanov A."/>
            <person name="Ravin N."/>
            <person name="Grouzdev D."/>
        </authorList>
    </citation>
    <scope>NUCLEOTIDE SEQUENCE [LARGE SCALE GENOMIC DNA]</scope>
    <source>
        <strain evidence="2 3">SpK</strain>
    </source>
</reference>
<dbReference type="RefSeq" id="WP_163680463.1">
    <property type="nucleotide sequence ID" value="NZ_JAAIYP010000039.1"/>
</dbReference>
<proteinExistence type="predicted"/>
<feature type="transmembrane region" description="Helical" evidence="1">
    <location>
        <begin position="12"/>
        <end position="36"/>
    </location>
</feature>
<accession>A0A7C9V064</accession>
<feature type="transmembrane region" description="Helical" evidence="1">
    <location>
        <begin position="478"/>
        <end position="501"/>
    </location>
</feature>
<feature type="transmembrane region" description="Helical" evidence="1">
    <location>
        <begin position="422"/>
        <end position="441"/>
    </location>
</feature>
<dbReference type="PANTHER" id="PTHR34219">
    <property type="entry name" value="IRON-REGULATED INNER MEMBRANE PROTEIN-RELATED"/>
    <property type="match status" value="1"/>
</dbReference>
<dbReference type="Pfam" id="PF03929">
    <property type="entry name" value="PepSY_TM"/>
    <property type="match status" value="1"/>
</dbReference>
<keyword evidence="3" id="KW-1185">Reference proteome</keyword>
<comment type="caution">
    <text evidence="2">The sequence shown here is derived from an EMBL/GenBank/DDBJ whole genome shotgun (WGS) entry which is preliminary data.</text>
</comment>
<feature type="transmembrane region" description="Helical" evidence="1">
    <location>
        <begin position="346"/>
        <end position="366"/>
    </location>
</feature>
<dbReference type="InterPro" id="IPR005625">
    <property type="entry name" value="PepSY-ass_TM"/>
</dbReference>
<evidence type="ECO:0000256" key="1">
    <source>
        <dbReference type="SAM" id="Phobius"/>
    </source>
</evidence>
<feature type="transmembrane region" description="Helical" evidence="1">
    <location>
        <begin position="453"/>
        <end position="472"/>
    </location>
</feature>
<name>A0A7C9V064_9PROT</name>
<dbReference type="EMBL" id="JAAIYP010000039">
    <property type="protein sequence ID" value="NFV81053.1"/>
    <property type="molecule type" value="Genomic_DNA"/>
</dbReference>
<dbReference type="AlphaFoldDB" id="A0A7C9V064"/>